<gene>
    <name evidence="2" type="ORF">V1477_021145</name>
</gene>
<proteinExistence type="predicted"/>
<keyword evidence="1" id="KW-0812">Transmembrane</keyword>
<evidence type="ECO:0000313" key="2">
    <source>
        <dbReference type="EMBL" id="KAL2719998.1"/>
    </source>
</evidence>
<keyword evidence="1" id="KW-0472">Membrane</keyword>
<dbReference type="Proteomes" id="UP001607303">
    <property type="component" value="Unassembled WGS sequence"/>
</dbReference>
<organism evidence="2 3">
    <name type="scientific">Vespula maculifrons</name>
    <name type="common">Eastern yellow jacket</name>
    <name type="synonym">Wasp</name>
    <dbReference type="NCBI Taxonomy" id="7453"/>
    <lineage>
        <taxon>Eukaryota</taxon>
        <taxon>Metazoa</taxon>
        <taxon>Ecdysozoa</taxon>
        <taxon>Arthropoda</taxon>
        <taxon>Hexapoda</taxon>
        <taxon>Insecta</taxon>
        <taxon>Pterygota</taxon>
        <taxon>Neoptera</taxon>
        <taxon>Endopterygota</taxon>
        <taxon>Hymenoptera</taxon>
        <taxon>Apocrita</taxon>
        <taxon>Aculeata</taxon>
        <taxon>Vespoidea</taxon>
        <taxon>Vespidae</taxon>
        <taxon>Vespinae</taxon>
        <taxon>Vespula</taxon>
    </lineage>
</organism>
<accession>A0ABD2AH99</accession>
<protein>
    <submittedName>
        <fullName evidence="2">Uncharacterized protein</fullName>
    </submittedName>
</protein>
<name>A0ABD2AH99_VESMC</name>
<evidence type="ECO:0000313" key="3">
    <source>
        <dbReference type="Proteomes" id="UP001607303"/>
    </source>
</evidence>
<sequence>MKTFISFLVLYLNGKSIHAVNDFMMAAGVFLLISGTLGLLTQTMLKIFLVHINQEPIYFSTSLMKNIRYEKQDAR</sequence>
<keyword evidence="1" id="KW-1133">Transmembrane helix</keyword>
<dbReference type="AlphaFoldDB" id="A0ABD2AH99"/>
<dbReference type="EMBL" id="JAYRBN010000117">
    <property type="protein sequence ID" value="KAL2719998.1"/>
    <property type="molecule type" value="Genomic_DNA"/>
</dbReference>
<feature type="transmembrane region" description="Helical" evidence="1">
    <location>
        <begin position="24"/>
        <end position="45"/>
    </location>
</feature>
<reference evidence="2 3" key="1">
    <citation type="journal article" date="2024" name="Ann. Entomol. Soc. Am.">
        <title>Genomic analyses of the southern and eastern yellowjacket wasps (Hymenoptera: Vespidae) reveal evolutionary signatures of social life.</title>
        <authorList>
            <person name="Catto M.A."/>
            <person name="Caine P.B."/>
            <person name="Orr S.E."/>
            <person name="Hunt B.G."/>
            <person name="Goodisman M.A.D."/>
        </authorList>
    </citation>
    <scope>NUCLEOTIDE SEQUENCE [LARGE SCALE GENOMIC DNA]</scope>
    <source>
        <strain evidence="2">232</strain>
        <tissue evidence="2">Head and thorax</tissue>
    </source>
</reference>
<comment type="caution">
    <text evidence="2">The sequence shown here is derived from an EMBL/GenBank/DDBJ whole genome shotgun (WGS) entry which is preliminary data.</text>
</comment>
<keyword evidence="3" id="KW-1185">Reference proteome</keyword>
<evidence type="ECO:0000256" key="1">
    <source>
        <dbReference type="SAM" id="Phobius"/>
    </source>
</evidence>